<dbReference type="PANTHER" id="PTHR11129">
    <property type="entry name" value="PROTEIN FARNESYLTRANSFERASE ALPHA SUBUNIT/RAB GERANYLGERANYL TRANSFERASE ALPHA SUBUNIT"/>
    <property type="match status" value="1"/>
</dbReference>
<sequence length="426" mass="48404">MHDQRKVREELDEKARQFQEEKIQRFRTVYDTIFEHYRNHNLSRDVLTLLDVLLEISPEQYTFFGYRRRILEASWIAAEKTDKKAENAAVDNDTLSPGDATSSNATDDDTPLATLLRTNDLEREYLLNTGVIMKDMKVYSAFVHRRWIFDRMTLERRRVLLSGELKKCEALLKLDERNFHAWGYRRWVTEELRAASGGGAVVGASEETQTAPLVEALYTDADEWKFTEAKINQNFSNYSGWHNRGLLLDRLIVGGSSSSPTSVPESDDAIATRIQHEMDLALKAFYCDPNDQSAWLYGEFILRSLKQRLAGQPPQGGGSQHEALRAVYLSSLQTMVACCEELGAECAQERNDSVQQQQQQQQTSSIPQVLSGAYVLWMRLVIVLHHVNNEVVEVVTGWGSPHAIVDELTTVDPLRAGMYRAMVVAA</sequence>
<dbReference type="OrthoDB" id="1658at2759"/>
<evidence type="ECO:0000256" key="2">
    <source>
        <dbReference type="ARBA" id="ARBA00022602"/>
    </source>
</evidence>
<keyword evidence="2 6" id="KW-0637">Prenyltransferase</keyword>
<dbReference type="PROSITE" id="PS51147">
    <property type="entry name" value="PFTA"/>
    <property type="match status" value="2"/>
</dbReference>
<dbReference type="VEuPathDB" id="TriTrypDB:BSAL_24675"/>
<evidence type="ECO:0000256" key="7">
    <source>
        <dbReference type="SAM" id="MobiDB-lite"/>
    </source>
</evidence>
<feature type="region of interest" description="Disordered" evidence="7">
    <location>
        <begin position="86"/>
        <end position="111"/>
    </location>
</feature>
<dbReference type="EMBL" id="CYKH01001785">
    <property type="protein sequence ID" value="CUG90035.1"/>
    <property type="molecule type" value="Genomic_DNA"/>
</dbReference>
<proteinExistence type="inferred from homology"/>
<name>A0A0S4JI96_BODSA</name>
<reference evidence="9" key="1">
    <citation type="submission" date="2015-09" db="EMBL/GenBank/DDBJ databases">
        <authorList>
            <consortium name="Pathogen Informatics"/>
        </authorList>
    </citation>
    <scope>NUCLEOTIDE SEQUENCE [LARGE SCALE GENOMIC DNA]</scope>
    <source>
        <strain evidence="9">Lake Konstanz</strain>
    </source>
</reference>
<evidence type="ECO:0000256" key="6">
    <source>
        <dbReference type="RuleBase" id="RU367120"/>
    </source>
</evidence>
<dbReference type="InterPro" id="IPR002088">
    <property type="entry name" value="Prenyl_trans_a"/>
</dbReference>
<evidence type="ECO:0000313" key="9">
    <source>
        <dbReference type="Proteomes" id="UP000051952"/>
    </source>
</evidence>
<dbReference type="PANTHER" id="PTHR11129:SF2">
    <property type="entry name" value="GERANYLGERANYL TRANSFERASE TYPE-2 SUBUNIT ALPHA"/>
    <property type="match status" value="1"/>
</dbReference>
<evidence type="ECO:0000256" key="1">
    <source>
        <dbReference type="ARBA" id="ARBA00006734"/>
    </source>
</evidence>
<evidence type="ECO:0000256" key="3">
    <source>
        <dbReference type="ARBA" id="ARBA00022679"/>
    </source>
</evidence>
<comment type="similarity">
    <text evidence="1 6">Belongs to the protein prenyltransferase subunit alpha family.</text>
</comment>
<protein>
    <recommendedName>
        <fullName evidence="6">Geranylgeranyl transferase type-2 subunit alpha</fullName>
        <ecNumber evidence="6">2.5.1.60</ecNumber>
    </recommendedName>
    <alternativeName>
        <fullName evidence="6">Geranylgeranyl transferase type II subunit alpha</fullName>
    </alternativeName>
</protein>
<dbReference type="Proteomes" id="UP000051952">
    <property type="component" value="Unassembled WGS sequence"/>
</dbReference>
<dbReference type="OMA" id="GTEDECY"/>
<organism evidence="8 9">
    <name type="scientific">Bodo saltans</name>
    <name type="common">Flagellated protozoan</name>
    <dbReference type="NCBI Taxonomy" id="75058"/>
    <lineage>
        <taxon>Eukaryota</taxon>
        <taxon>Discoba</taxon>
        <taxon>Euglenozoa</taxon>
        <taxon>Kinetoplastea</taxon>
        <taxon>Metakinetoplastina</taxon>
        <taxon>Eubodonida</taxon>
        <taxon>Bodonidae</taxon>
        <taxon>Bodo</taxon>
    </lineage>
</organism>
<evidence type="ECO:0000313" key="8">
    <source>
        <dbReference type="EMBL" id="CUG90035.1"/>
    </source>
</evidence>
<accession>A0A0S4JI96</accession>
<dbReference type="GO" id="GO:0097354">
    <property type="term" value="P:prenylation"/>
    <property type="evidence" value="ECO:0007669"/>
    <property type="project" value="UniProtKB-UniRule"/>
</dbReference>
<dbReference type="AlphaFoldDB" id="A0A0S4JI96"/>
<comment type="catalytic activity">
    <reaction evidence="5 6">
        <text>geranylgeranyl diphosphate + L-cysteinyl-[protein] = S-geranylgeranyl-L-cysteinyl-[protein] + diphosphate</text>
        <dbReference type="Rhea" id="RHEA:21240"/>
        <dbReference type="Rhea" id="RHEA-COMP:10131"/>
        <dbReference type="Rhea" id="RHEA-COMP:11537"/>
        <dbReference type="ChEBI" id="CHEBI:29950"/>
        <dbReference type="ChEBI" id="CHEBI:33019"/>
        <dbReference type="ChEBI" id="CHEBI:57533"/>
        <dbReference type="ChEBI" id="CHEBI:86021"/>
        <dbReference type="EC" id="2.5.1.60"/>
    </reaction>
</comment>
<gene>
    <name evidence="8" type="ORF">BSAL_24675</name>
</gene>
<dbReference type="GO" id="GO:0005968">
    <property type="term" value="C:Rab-protein geranylgeranyltransferase complex"/>
    <property type="evidence" value="ECO:0007669"/>
    <property type="project" value="TreeGrafter"/>
</dbReference>
<keyword evidence="3 6" id="KW-0808">Transferase</keyword>
<dbReference type="Pfam" id="PF01239">
    <property type="entry name" value="PPTA"/>
    <property type="match status" value="3"/>
</dbReference>
<comment type="function">
    <text evidence="6">Catalyzes the transfer of a geranyl-geranyl moiety from geranyl-geranyl pyrophosphate to cysteines occuring in specific C-terminal amino acid sequences.</text>
</comment>
<evidence type="ECO:0000256" key="4">
    <source>
        <dbReference type="ARBA" id="ARBA00022737"/>
    </source>
</evidence>
<keyword evidence="4" id="KW-0677">Repeat</keyword>
<keyword evidence="9" id="KW-1185">Reference proteome</keyword>
<dbReference type="GO" id="GO:0004663">
    <property type="term" value="F:Rab geranylgeranyltransferase activity"/>
    <property type="evidence" value="ECO:0007669"/>
    <property type="project" value="UniProtKB-UniRule"/>
</dbReference>
<dbReference type="Gene3D" id="1.25.40.120">
    <property type="entry name" value="Protein prenylyltransferase"/>
    <property type="match status" value="1"/>
</dbReference>
<dbReference type="SUPFAM" id="SSF48439">
    <property type="entry name" value="Protein prenylyltransferase"/>
    <property type="match status" value="1"/>
</dbReference>
<dbReference type="EC" id="2.5.1.60" evidence="6"/>
<evidence type="ECO:0000256" key="5">
    <source>
        <dbReference type="ARBA" id="ARBA00047658"/>
    </source>
</evidence>